<dbReference type="PANTHER" id="PTHR12149">
    <property type="entry name" value="FRUCTOSAMINE 3 KINASE-RELATED PROTEIN"/>
    <property type="match status" value="1"/>
</dbReference>
<evidence type="ECO:0000313" key="9">
    <source>
        <dbReference type="Ensembl" id="ENSELUP00000011517.3"/>
    </source>
</evidence>
<dbReference type="GeneTree" id="ENSGT00390000005730"/>
<dbReference type="Pfam" id="PF03881">
    <property type="entry name" value="Fructosamin_kin"/>
    <property type="match status" value="1"/>
</dbReference>
<feature type="region of interest" description="Disordered" evidence="8">
    <location>
        <begin position="256"/>
        <end position="295"/>
    </location>
</feature>
<reference evidence="9" key="3">
    <citation type="submission" date="2025-08" db="UniProtKB">
        <authorList>
            <consortium name="Ensembl"/>
        </authorList>
    </citation>
    <scope>IDENTIFICATION</scope>
</reference>
<dbReference type="OMA" id="EXHAAKL"/>
<evidence type="ECO:0000256" key="2">
    <source>
        <dbReference type="ARBA" id="ARBA00011961"/>
    </source>
</evidence>
<dbReference type="GO" id="GO:0005524">
    <property type="term" value="F:ATP binding"/>
    <property type="evidence" value="ECO:0007669"/>
    <property type="project" value="UniProtKB-KW"/>
</dbReference>
<dbReference type="FunCoup" id="A0A3P8Y4B6">
    <property type="interactions" value="854"/>
</dbReference>
<organism evidence="9 10">
    <name type="scientific">Esox lucius</name>
    <name type="common">Northern pike</name>
    <dbReference type="NCBI Taxonomy" id="8010"/>
    <lineage>
        <taxon>Eukaryota</taxon>
        <taxon>Metazoa</taxon>
        <taxon>Chordata</taxon>
        <taxon>Craniata</taxon>
        <taxon>Vertebrata</taxon>
        <taxon>Euteleostomi</taxon>
        <taxon>Actinopterygii</taxon>
        <taxon>Neopterygii</taxon>
        <taxon>Teleostei</taxon>
        <taxon>Protacanthopterygii</taxon>
        <taxon>Esociformes</taxon>
        <taxon>Esocidae</taxon>
        <taxon>Esox</taxon>
    </lineage>
</organism>
<dbReference type="Gene3D" id="3.90.1200.10">
    <property type="match status" value="1"/>
</dbReference>
<evidence type="ECO:0000256" key="7">
    <source>
        <dbReference type="ARBA" id="ARBA00048655"/>
    </source>
</evidence>
<dbReference type="GO" id="GO:0102193">
    <property type="term" value="F:protein-ribulosamine 3-kinase activity"/>
    <property type="evidence" value="ECO:0007669"/>
    <property type="project" value="UniProtKB-EC"/>
</dbReference>
<dbReference type="PANTHER" id="PTHR12149:SF8">
    <property type="entry name" value="PROTEIN-RIBULOSAMINE 3-KINASE"/>
    <property type="match status" value="1"/>
</dbReference>
<dbReference type="AlphaFoldDB" id="A0A3P8Y4B6"/>
<dbReference type="Bgee" id="ENSELUG00000011891">
    <property type="expression patterns" value="Expressed in spleen and 13 other cell types or tissues"/>
</dbReference>
<feature type="compositionally biased region" description="Low complexity" evidence="8">
    <location>
        <begin position="345"/>
        <end position="355"/>
    </location>
</feature>
<reference evidence="10" key="1">
    <citation type="journal article" date="2014" name="PLoS ONE">
        <title>The genome and linkage map of the northern pike (Esox lucius): conserved synteny revealed between the salmonid sister group and the Neoteleostei.</title>
        <authorList>
            <person name="Rondeau E.B."/>
            <person name="Minkley D.R."/>
            <person name="Leong J.S."/>
            <person name="Messmer A.M."/>
            <person name="Jantzen J.R."/>
            <person name="von Schalburg K.R."/>
            <person name="Lemon C."/>
            <person name="Bird N.H."/>
            <person name="Koop B.F."/>
        </authorList>
    </citation>
    <scope>NUCLEOTIDE SEQUENCE</scope>
</reference>
<dbReference type="EC" id="2.7.1.172" evidence="2"/>
<dbReference type="InterPro" id="IPR016477">
    <property type="entry name" value="Fructo-/Ketosamine-3-kinase"/>
</dbReference>
<dbReference type="Gene3D" id="3.30.200.20">
    <property type="entry name" value="Phosphorylase Kinase, domain 1"/>
    <property type="match status" value="1"/>
</dbReference>
<evidence type="ECO:0000256" key="6">
    <source>
        <dbReference type="ARBA" id="ARBA00022840"/>
    </source>
</evidence>
<keyword evidence="10" id="KW-1185">Reference proteome</keyword>
<reference evidence="9" key="2">
    <citation type="submission" date="2020-02" db="EMBL/GenBank/DDBJ databases">
        <title>Esox lucius (northern pike) genome, fEsoLuc1, primary haplotype.</title>
        <authorList>
            <person name="Myers G."/>
            <person name="Karagic N."/>
            <person name="Meyer A."/>
            <person name="Pippel M."/>
            <person name="Reichard M."/>
            <person name="Winkler S."/>
            <person name="Tracey A."/>
            <person name="Sims Y."/>
            <person name="Howe K."/>
            <person name="Rhie A."/>
            <person name="Formenti G."/>
            <person name="Durbin R."/>
            <person name="Fedrigo O."/>
            <person name="Jarvis E.D."/>
        </authorList>
    </citation>
    <scope>NUCLEOTIDE SEQUENCE [LARGE SCALE GENOMIC DNA]</scope>
</reference>
<dbReference type="STRING" id="8010.ENSELUP00000011517"/>
<comment type="catalytic activity">
    <reaction evidence="7">
        <text>N(6)-D-ribulosyl-L-lysyl-[protein] + ATP = N(6)-(3-O-phospho-D-ribulosyl)-L-lysyl-[protein] + ADP + H(+)</text>
        <dbReference type="Rhea" id="RHEA:48432"/>
        <dbReference type="Rhea" id="RHEA-COMP:12103"/>
        <dbReference type="Rhea" id="RHEA-COMP:12104"/>
        <dbReference type="ChEBI" id="CHEBI:15378"/>
        <dbReference type="ChEBI" id="CHEBI:30616"/>
        <dbReference type="ChEBI" id="CHEBI:90418"/>
        <dbReference type="ChEBI" id="CHEBI:90420"/>
        <dbReference type="ChEBI" id="CHEBI:456216"/>
        <dbReference type="EC" id="2.7.1.172"/>
    </reaction>
    <physiologicalReaction direction="left-to-right" evidence="7">
        <dbReference type="Rhea" id="RHEA:48433"/>
    </physiologicalReaction>
</comment>
<feature type="region of interest" description="Disordered" evidence="8">
    <location>
        <begin position="307"/>
        <end position="364"/>
    </location>
</feature>
<sequence length="364" mass="40236">MDAQLKKELGTSTLRSTGYSAAGFISEGQSYDTDNGRVFVKINHKSQAKLMFDGEQASLEAILMTGTVKVPKPLKVIELDTGGSAFVMEHIDMTGLSKHSKQLGKCLADLHLHNQRQRDRQNKDQQTVGKGADVPVIEQFGFHVPTCCGYLPQENEWQSEWVTFYSRNKLQHQLNMVEKSYGDREARELWAQLQLKIPSLFTDVEVFPALLHGDLWGGNVAECSDGPLIFDPASFYGHAEFDLGIAGIFGSVLGRCSNPRTPQQNKRRATESPRRRVVAAESSGGEQARGGGWWNWVGHDGPGGRFCRDLRSSPGYQRQPQGPDRNGASHPPPPPPPHGRGRLSGRGWSRLRPLGFSGYRVTTG</sequence>
<dbReference type="FunFam" id="3.30.200.20:FF:000264">
    <property type="entry name" value="Protein-ribulosamine 3-kinase, chloroplastic"/>
    <property type="match status" value="1"/>
</dbReference>
<dbReference type="Ensembl" id="ENSELUT00000000319.3">
    <property type="protein sequence ID" value="ENSELUP00000011517.3"/>
    <property type="gene ID" value="ENSELUG00000011891.3"/>
</dbReference>
<keyword evidence="5" id="KW-0418">Kinase</keyword>
<accession>A0A3P8Y4B6</accession>
<evidence type="ECO:0000256" key="1">
    <source>
        <dbReference type="ARBA" id="ARBA00009460"/>
    </source>
</evidence>
<dbReference type="Proteomes" id="UP000265140">
    <property type="component" value="Chromosome 11"/>
</dbReference>
<keyword evidence="3" id="KW-0808">Transferase</keyword>
<evidence type="ECO:0000256" key="4">
    <source>
        <dbReference type="ARBA" id="ARBA00022741"/>
    </source>
</evidence>
<name>A0A3P8Y4B6_ESOLU</name>
<keyword evidence="4" id="KW-0547">Nucleotide-binding</keyword>
<evidence type="ECO:0000256" key="8">
    <source>
        <dbReference type="SAM" id="MobiDB-lite"/>
    </source>
</evidence>
<evidence type="ECO:0000256" key="3">
    <source>
        <dbReference type="ARBA" id="ARBA00022679"/>
    </source>
</evidence>
<dbReference type="InterPro" id="IPR011009">
    <property type="entry name" value="Kinase-like_dom_sf"/>
</dbReference>
<evidence type="ECO:0000256" key="5">
    <source>
        <dbReference type="ARBA" id="ARBA00022777"/>
    </source>
</evidence>
<gene>
    <name evidence="9" type="primary">FN3KRP</name>
</gene>
<reference evidence="9" key="4">
    <citation type="submission" date="2025-09" db="UniProtKB">
        <authorList>
            <consortium name="Ensembl"/>
        </authorList>
    </citation>
    <scope>IDENTIFICATION</scope>
</reference>
<dbReference type="GO" id="GO:0005737">
    <property type="term" value="C:cytoplasm"/>
    <property type="evidence" value="ECO:0007669"/>
    <property type="project" value="UniProtKB-ARBA"/>
</dbReference>
<dbReference type="GO" id="GO:0016301">
    <property type="term" value="F:kinase activity"/>
    <property type="evidence" value="ECO:0007669"/>
    <property type="project" value="UniProtKB-KW"/>
</dbReference>
<evidence type="ECO:0000313" key="10">
    <source>
        <dbReference type="Proteomes" id="UP000265140"/>
    </source>
</evidence>
<dbReference type="InParanoid" id="A0A3P8Y4B6"/>
<protein>
    <recommendedName>
        <fullName evidence="2">protein-ribulosamine 3-kinase</fullName>
        <ecNumber evidence="2">2.7.1.172</ecNumber>
    </recommendedName>
</protein>
<keyword evidence="6" id="KW-0067">ATP-binding</keyword>
<dbReference type="SUPFAM" id="SSF56112">
    <property type="entry name" value="Protein kinase-like (PK-like)"/>
    <property type="match status" value="1"/>
</dbReference>
<proteinExistence type="inferred from homology"/>
<comment type="similarity">
    <text evidence="1">Belongs to the fructosamine kinase family.</text>
</comment>